<dbReference type="InterPro" id="IPR002594">
    <property type="entry name" value="GH12"/>
</dbReference>
<dbReference type="Pfam" id="PF00553">
    <property type="entry name" value="CBM_2"/>
    <property type="match status" value="1"/>
</dbReference>
<gene>
    <name evidence="9" type="ORF">AB2L28_09800</name>
</gene>
<dbReference type="EMBL" id="JBGGTQ010000004">
    <property type="protein sequence ID" value="MEZ0492529.1"/>
    <property type="molecule type" value="Genomic_DNA"/>
</dbReference>
<dbReference type="Proteomes" id="UP001566476">
    <property type="component" value="Unassembled WGS sequence"/>
</dbReference>
<comment type="caution">
    <text evidence="9">The sequence shown here is derived from an EMBL/GenBank/DDBJ whole genome shotgun (WGS) entry which is preliminary data.</text>
</comment>
<dbReference type="PANTHER" id="PTHR34002:SF9">
    <property type="entry name" value="XYLOGLUCAN-SPECIFIC ENDO-BETA-1,4-GLUCANASE A"/>
    <property type="match status" value="1"/>
</dbReference>
<evidence type="ECO:0000256" key="4">
    <source>
        <dbReference type="ARBA" id="ARBA00023326"/>
    </source>
</evidence>
<dbReference type="Gene3D" id="2.60.120.180">
    <property type="match status" value="1"/>
</dbReference>
<evidence type="ECO:0000259" key="8">
    <source>
        <dbReference type="PROSITE" id="PS51173"/>
    </source>
</evidence>
<keyword evidence="2 5" id="KW-0378">Hydrolase</keyword>
<dbReference type="InterPro" id="IPR013319">
    <property type="entry name" value="GH11/12"/>
</dbReference>
<accession>A0ABV4I1I4</accession>
<feature type="chain" id="PRO_5047498391" evidence="7">
    <location>
        <begin position="32"/>
        <end position="398"/>
    </location>
</feature>
<evidence type="ECO:0000256" key="5">
    <source>
        <dbReference type="RuleBase" id="RU361163"/>
    </source>
</evidence>
<sequence length="398" mass="40892">MPRLRALVATAGPKLGAAAAVTALVAGAATAVTTLDTPRAAAAAALCDQYAKATTADGKYRIQNNRWGTAEPQCVEPTATGFRLTRADGAVATDGPPKSYPSIYWGCHYADCTPGFTPVPASGSTFGSVRASVAVTYPAPGSVAGEWDAAYDLWFDPTPRTDGQNTGAEVMVWLGHAGRPQPVGRKVATVALAGATWDVWFGNTGWNVVSYVRTTRTSSLDLPVSTFFDDALARGWVQRSWYLTSVQAGFEPWTGGAGLAVTSFSAGTGAATSPTPTANPTPTASPTPTVTRAKRPTSGRPVCSATPRTDSAWGAGAVQTVTVTNGAQARTGWTTVATLPAGQTVTNLWNGTWTQSGRTLTVENASWNGSLAAGATTTFGYQLAATGSTATPAAVTCS</sequence>
<dbReference type="SMART" id="SM00637">
    <property type="entry name" value="CBD_II"/>
    <property type="match status" value="1"/>
</dbReference>
<evidence type="ECO:0000256" key="3">
    <source>
        <dbReference type="ARBA" id="ARBA00023295"/>
    </source>
</evidence>
<dbReference type="Pfam" id="PF01670">
    <property type="entry name" value="Glyco_hydro_12"/>
    <property type="match status" value="1"/>
</dbReference>
<dbReference type="SUPFAM" id="SSF49384">
    <property type="entry name" value="Carbohydrate-binding domain"/>
    <property type="match status" value="1"/>
</dbReference>
<evidence type="ECO:0000313" key="10">
    <source>
        <dbReference type="Proteomes" id="UP001566476"/>
    </source>
</evidence>
<dbReference type="RefSeq" id="WP_370718574.1">
    <property type="nucleotide sequence ID" value="NZ_JBGGTQ010000004.1"/>
</dbReference>
<keyword evidence="4 5" id="KW-0624">Polysaccharide degradation</keyword>
<evidence type="ECO:0000256" key="2">
    <source>
        <dbReference type="ARBA" id="ARBA00022801"/>
    </source>
</evidence>
<feature type="compositionally biased region" description="Low complexity" evidence="6">
    <location>
        <begin position="267"/>
        <end position="276"/>
    </location>
</feature>
<protein>
    <submittedName>
        <fullName evidence="9">Cellulose binding domain-containing protein</fullName>
    </submittedName>
</protein>
<keyword evidence="7" id="KW-0732">Signal</keyword>
<feature type="domain" description="CBM2" evidence="8">
    <location>
        <begin position="296"/>
        <end position="398"/>
    </location>
</feature>
<dbReference type="InterPro" id="IPR012291">
    <property type="entry name" value="CBM2_carb-bd_dom_sf"/>
</dbReference>
<evidence type="ECO:0000256" key="1">
    <source>
        <dbReference type="ARBA" id="ARBA00005519"/>
    </source>
</evidence>
<dbReference type="InterPro" id="IPR008965">
    <property type="entry name" value="CBM2/CBM3_carb-bd_dom_sf"/>
</dbReference>
<dbReference type="PANTHER" id="PTHR34002">
    <property type="entry name" value="BLR1656 PROTEIN"/>
    <property type="match status" value="1"/>
</dbReference>
<dbReference type="PROSITE" id="PS51173">
    <property type="entry name" value="CBM2"/>
    <property type="match status" value="1"/>
</dbReference>
<dbReference type="Gene3D" id="2.60.40.290">
    <property type="match status" value="1"/>
</dbReference>
<keyword evidence="5" id="KW-0119">Carbohydrate metabolism</keyword>
<proteinExistence type="inferred from homology"/>
<dbReference type="InterPro" id="IPR013320">
    <property type="entry name" value="ConA-like_dom_sf"/>
</dbReference>
<dbReference type="PROSITE" id="PS00561">
    <property type="entry name" value="CBM2_A"/>
    <property type="match status" value="1"/>
</dbReference>
<keyword evidence="3 5" id="KW-0326">Glycosidase</keyword>
<feature type="signal peptide" evidence="7">
    <location>
        <begin position="1"/>
        <end position="31"/>
    </location>
</feature>
<dbReference type="SUPFAM" id="SSF49899">
    <property type="entry name" value="Concanavalin A-like lectins/glucanases"/>
    <property type="match status" value="1"/>
</dbReference>
<organism evidence="9 10">
    <name type="scientific">Kineococcus mangrovi</name>
    <dbReference type="NCBI Taxonomy" id="1660183"/>
    <lineage>
        <taxon>Bacteria</taxon>
        <taxon>Bacillati</taxon>
        <taxon>Actinomycetota</taxon>
        <taxon>Actinomycetes</taxon>
        <taxon>Kineosporiales</taxon>
        <taxon>Kineosporiaceae</taxon>
        <taxon>Kineococcus</taxon>
    </lineage>
</organism>
<reference evidence="9 10" key="1">
    <citation type="submission" date="2024-07" db="EMBL/GenBank/DDBJ databases">
        <authorList>
            <person name="Thanompreechachai J."/>
            <person name="Duangmal K."/>
        </authorList>
    </citation>
    <scope>NUCLEOTIDE SEQUENCE [LARGE SCALE GENOMIC DNA]</scope>
    <source>
        <strain evidence="9 10">TBRC 1896</strain>
    </source>
</reference>
<name>A0ABV4I1I4_9ACTN</name>
<keyword evidence="10" id="KW-1185">Reference proteome</keyword>
<evidence type="ECO:0000256" key="6">
    <source>
        <dbReference type="SAM" id="MobiDB-lite"/>
    </source>
</evidence>
<feature type="region of interest" description="Disordered" evidence="6">
    <location>
        <begin position="267"/>
        <end position="310"/>
    </location>
</feature>
<evidence type="ECO:0000313" key="9">
    <source>
        <dbReference type="EMBL" id="MEZ0492529.1"/>
    </source>
</evidence>
<dbReference type="InterPro" id="IPR001919">
    <property type="entry name" value="CBD2"/>
</dbReference>
<dbReference type="InterPro" id="IPR018366">
    <property type="entry name" value="CBM2_CS"/>
</dbReference>
<comment type="similarity">
    <text evidence="1 5">Belongs to the glycosyl hydrolase 12 (cellulase H) family.</text>
</comment>
<evidence type="ECO:0000256" key="7">
    <source>
        <dbReference type="SAM" id="SignalP"/>
    </source>
</evidence>